<dbReference type="RefSeq" id="WP_342591190.1">
    <property type="nucleotide sequence ID" value="NZ_JAGIOI010000001.1"/>
</dbReference>
<dbReference type="SUPFAM" id="SSF49863">
    <property type="entry name" value="Hyaluronate lyase-like, C-terminal domain"/>
    <property type="match status" value="1"/>
</dbReference>
<evidence type="ECO:0000259" key="5">
    <source>
        <dbReference type="Pfam" id="PF02278"/>
    </source>
</evidence>
<dbReference type="InterPro" id="IPR004103">
    <property type="entry name" value="Lyase_8_C"/>
</dbReference>
<dbReference type="InterPro" id="IPR038970">
    <property type="entry name" value="Lyase_8"/>
</dbReference>
<keyword evidence="2 4" id="KW-0732">Signal</keyword>
<evidence type="ECO:0000256" key="2">
    <source>
        <dbReference type="ARBA" id="ARBA00022729"/>
    </source>
</evidence>
<evidence type="ECO:0000259" key="7">
    <source>
        <dbReference type="Pfam" id="PF08124"/>
    </source>
</evidence>
<dbReference type="EC" id="4.2.2.1" evidence="8"/>
<dbReference type="Pfam" id="PF02884">
    <property type="entry name" value="Lyase_8_C"/>
    <property type="match status" value="1"/>
</dbReference>
<dbReference type="InterPro" id="IPR012970">
    <property type="entry name" value="Lyase_8_alpha_N"/>
</dbReference>
<protein>
    <submittedName>
        <fullName evidence="8">Hyaluronate lyase</fullName>
        <ecNumber evidence="8">4.2.2.1</ecNumber>
    </submittedName>
</protein>
<feature type="domain" description="Polysaccharide lyase 8 N-terminal alpha-helical" evidence="7">
    <location>
        <begin position="61"/>
        <end position="375"/>
    </location>
</feature>
<dbReference type="PANTHER" id="PTHR38481:SF1">
    <property type="entry name" value="HYALURONATE LYASE"/>
    <property type="match status" value="1"/>
</dbReference>
<evidence type="ECO:0000313" key="8">
    <source>
        <dbReference type="EMBL" id="MBP2412773.1"/>
    </source>
</evidence>
<evidence type="ECO:0000256" key="3">
    <source>
        <dbReference type="ARBA" id="ARBA00023239"/>
    </source>
</evidence>
<dbReference type="Pfam" id="PF02278">
    <property type="entry name" value="Lyase_8"/>
    <property type="match status" value="1"/>
</dbReference>
<organism evidence="8 9">
    <name type="scientific">Arthrobacter stackebrandtii</name>
    <dbReference type="NCBI Taxonomy" id="272161"/>
    <lineage>
        <taxon>Bacteria</taxon>
        <taxon>Bacillati</taxon>
        <taxon>Actinomycetota</taxon>
        <taxon>Actinomycetes</taxon>
        <taxon>Micrococcales</taxon>
        <taxon>Micrococcaceae</taxon>
        <taxon>Arthrobacter</taxon>
    </lineage>
</organism>
<dbReference type="InterPro" id="IPR014718">
    <property type="entry name" value="GH-type_carb-bd"/>
</dbReference>
<dbReference type="InterPro" id="IPR011071">
    <property type="entry name" value="Lyase_8-like_C"/>
</dbReference>
<feature type="signal peptide" evidence="4">
    <location>
        <begin position="1"/>
        <end position="33"/>
    </location>
</feature>
<dbReference type="PROSITE" id="PS51318">
    <property type="entry name" value="TAT"/>
    <property type="match status" value="1"/>
</dbReference>
<evidence type="ECO:0000256" key="1">
    <source>
        <dbReference type="ARBA" id="ARBA00006699"/>
    </source>
</evidence>
<keyword evidence="3 8" id="KW-0456">Lyase</keyword>
<dbReference type="SUPFAM" id="SSF74650">
    <property type="entry name" value="Galactose mutarotase-like"/>
    <property type="match status" value="1"/>
</dbReference>
<evidence type="ECO:0000259" key="6">
    <source>
        <dbReference type="Pfam" id="PF02884"/>
    </source>
</evidence>
<proteinExistence type="inferred from homology"/>
<dbReference type="EMBL" id="JAGIOI010000001">
    <property type="protein sequence ID" value="MBP2412773.1"/>
    <property type="molecule type" value="Genomic_DNA"/>
</dbReference>
<sequence>MTISNISRRTLFRAAGSAAVAGLLLGTAAPGFAAAPATYSDLIARRRAVLTGGLDASAVPELAAQLAQIVAKTSSTWESMDKSAGRTSPWADLPLSGIGSTATATSNMALAFNRLFDLAMGHAVPGTAQTGNAQLAADIIDGLQLLSDTAYKPGMKAAGNWWFWEIGNPRKVADILILMHDVVPAPLRSALLAAVRWFAPNPNWRGRAASFAETGANRVDKAVSCAMRGILAEDPDEIAMSRDALSDVVGDGRNSLFKQVTAGDGFYPDGSFIQHGKLPYAGTYGVVAMAGVAELINMLGGSEWEVVDPERTTLLDSVENTFAPFVWDGRVMDTIRGRAVSRQNAPDYTDGFALIGAVLLLAPGAGEPYTSRFLALAKGWLERCADQNMVGHPTQRLARSLLALDVLNNAAVQASPAPVYTRMFADQDRLVHHRPAWGATVSTSSKRVGRYEWGNDENNHGWYQGDGMSYVYTRTDQAQFSSDFWPTVDPYRLPGTTVNLEPRPSGSSGAGTGIPGAFQAFAGGIQLDGRLGVVGMDHLNHNKSLAAKKSWFFLDGAMVCLGAGINGTGGAEVLTTVDNRSYAPGGTPPLRIDHAKVALAAGQVRTANGSVHIDGYAGFVFLKAENAAASASVAVVARTGTWKAINSGADTGGTDVPVSRDYVTIVQSHGADPENAGYAYMVLPAADHSDTFKKAARPGIEVLANKAGAQLIKVADESLIAGNFFSAAEASGYSASGPCTVAVHEVGTQLTLTLADPSRTQAVVRLTLPPTAAGWNSVAAADDGCTVISTSPLTVEFAVGGTRGHQKSITLAR</sequence>
<dbReference type="InterPro" id="IPR003159">
    <property type="entry name" value="Lyase_8_central_dom"/>
</dbReference>
<dbReference type="InterPro" id="IPR008929">
    <property type="entry name" value="Chondroitin_lyas"/>
</dbReference>
<gene>
    <name evidence="8" type="ORF">JOF48_001572</name>
</gene>
<dbReference type="GO" id="GO:0030340">
    <property type="term" value="F:hyaluronate lyase activity"/>
    <property type="evidence" value="ECO:0007669"/>
    <property type="project" value="UniProtKB-EC"/>
</dbReference>
<feature type="domain" description="Polysaccharide lyase family 8 C-terminal" evidence="6">
    <location>
        <begin position="701"/>
        <end position="764"/>
    </location>
</feature>
<evidence type="ECO:0000256" key="4">
    <source>
        <dbReference type="SAM" id="SignalP"/>
    </source>
</evidence>
<name>A0ABS4YVE5_9MICC</name>
<accession>A0ABS4YVE5</accession>
<dbReference type="SUPFAM" id="SSF48230">
    <property type="entry name" value="Chondroitin AC/alginate lyase"/>
    <property type="match status" value="1"/>
</dbReference>
<dbReference type="Gene3D" id="2.70.98.10">
    <property type="match status" value="1"/>
</dbReference>
<dbReference type="CDD" id="cd01083">
    <property type="entry name" value="GAG_Lyase"/>
    <property type="match status" value="1"/>
</dbReference>
<dbReference type="PANTHER" id="PTHR38481">
    <property type="entry name" value="HYALURONATE LYASE"/>
    <property type="match status" value="1"/>
</dbReference>
<dbReference type="Pfam" id="PF08124">
    <property type="entry name" value="Lyase_8_N"/>
    <property type="match status" value="1"/>
</dbReference>
<dbReference type="Gene3D" id="2.60.220.10">
    <property type="entry name" value="Polysaccharide lyase family 8-like, C-terminal"/>
    <property type="match status" value="1"/>
</dbReference>
<feature type="domain" description="Polysaccharide lyase family 8 central" evidence="5">
    <location>
        <begin position="422"/>
        <end position="686"/>
    </location>
</feature>
<evidence type="ECO:0000313" key="9">
    <source>
        <dbReference type="Proteomes" id="UP000711614"/>
    </source>
</evidence>
<comment type="caution">
    <text evidence="8">The sequence shown here is derived from an EMBL/GenBank/DDBJ whole genome shotgun (WGS) entry which is preliminary data.</text>
</comment>
<keyword evidence="9" id="KW-1185">Reference proteome</keyword>
<dbReference type="Gene3D" id="1.50.10.100">
    <property type="entry name" value="Chondroitin AC/alginate lyase"/>
    <property type="match status" value="1"/>
</dbReference>
<dbReference type="InterPro" id="IPR006311">
    <property type="entry name" value="TAT_signal"/>
</dbReference>
<dbReference type="Proteomes" id="UP000711614">
    <property type="component" value="Unassembled WGS sequence"/>
</dbReference>
<reference evidence="8 9" key="1">
    <citation type="submission" date="2021-03" db="EMBL/GenBank/DDBJ databases">
        <title>Sequencing the genomes of 1000 actinobacteria strains.</title>
        <authorList>
            <person name="Klenk H.-P."/>
        </authorList>
    </citation>
    <scope>NUCLEOTIDE SEQUENCE [LARGE SCALE GENOMIC DNA]</scope>
    <source>
        <strain evidence="8 9">DSM 16005</strain>
    </source>
</reference>
<comment type="similarity">
    <text evidence="1">Belongs to the polysaccharide lyase 8 family.</text>
</comment>
<dbReference type="InterPro" id="IPR011013">
    <property type="entry name" value="Gal_mutarotase_sf_dom"/>
</dbReference>
<feature type="chain" id="PRO_5045718710" evidence="4">
    <location>
        <begin position="34"/>
        <end position="813"/>
    </location>
</feature>